<gene>
    <name evidence="1" type="ORF">FAES_2283</name>
</gene>
<dbReference type="EMBL" id="HE796683">
    <property type="protein sequence ID" value="CCH00292.1"/>
    <property type="molecule type" value="Genomic_DNA"/>
</dbReference>
<dbReference type="InterPro" id="IPR010767">
    <property type="entry name" value="Phage_CGC-2007_Cje0229"/>
</dbReference>
<name>I0K839_9BACT</name>
<dbReference type="AlphaFoldDB" id="I0K839"/>
<organism evidence="1 2">
    <name type="scientific">Fibrella aestuarina BUZ 2</name>
    <dbReference type="NCBI Taxonomy" id="1166018"/>
    <lineage>
        <taxon>Bacteria</taxon>
        <taxon>Pseudomonadati</taxon>
        <taxon>Bacteroidota</taxon>
        <taxon>Cytophagia</taxon>
        <taxon>Cytophagales</taxon>
        <taxon>Spirosomataceae</taxon>
        <taxon>Fibrella</taxon>
    </lineage>
</organism>
<dbReference type="Proteomes" id="UP000011058">
    <property type="component" value="Chromosome"/>
</dbReference>
<keyword evidence="2" id="KW-1185">Reference proteome</keyword>
<reference evidence="1 2" key="1">
    <citation type="journal article" date="2012" name="J. Bacteriol.">
        <title>Genome Sequence of Fibrella aestuarina BUZ 2T, a Filamentous Marine Bacterium.</title>
        <authorList>
            <person name="Filippini M."/>
            <person name="Qi W."/>
            <person name="Blom J."/>
            <person name="Goesmann A."/>
            <person name="Smits T.H."/>
            <person name="Bagheri H.C."/>
        </authorList>
    </citation>
    <scope>NUCLEOTIDE SEQUENCE [LARGE SCALE GENOMIC DNA]</scope>
    <source>
        <strain evidence="2">BUZ 2T</strain>
    </source>
</reference>
<dbReference type="Pfam" id="PF07087">
    <property type="entry name" value="DUF1353"/>
    <property type="match status" value="1"/>
</dbReference>
<evidence type="ECO:0008006" key="3">
    <source>
        <dbReference type="Google" id="ProtNLM"/>
    </source>
</evidence>
<accession>I0K839</accession>
<evidence type="ECO:0000313" key="2">
    <source>
        <dbReference type="Proteomes" id="UP000011058"/>
    </source>
</evidence>
<dbReference type="KEGG" id="fae:FAES_2283"/>
<dbReference type="eggNOG" id="ENOG50316GQ">
    <property type="taxonomic scope" value="Bacteria"/>
</dbReference>
<dbReference type="STRING" id="1166018.FAES_2283"/>
<sequence length="122" mass="14619">MVIPADFVSDGHSTPRLLDVLLPHYDAKTNLAAIVHDFLYMHWEVFEQQQKQLRAAVLECPSRLLSIDIDDPRAYADEAYYRLMEQMAPCQWRNGLYWVAVRCLGWWNWRGYRRNDRTRKFQ</sequence>
<protein>
    <recommendedName>
        <fullName evidence="3">DUF1353 domain-containing protein</fullName>
    </recommendedName>
</protein>
<proteinExistence type="predicted"/>
<evidence type="ECO:0000313" key="1">
    <source>
        <dbReference type="EMBL" id="CCH00292.1"/>
    </source>
</evidence>
<dbReference type="HOGENOM" id="CLU_2023298_0_0_10"/>